<name>A0ABX1NXP2_9RHOO</name>
<evidence type="ECO:0000313" key="2">
    <source>
        <dbReference type="EMBL" id="NMG16628.1"/>
    </source>
</evidence>
<organism evidence="2 3">
    <name type="scientific">Aromatoleum bremense</name>
    <dbReference type="NCBI Taxonomy" id="76115"/>
    <lineage>
        <taxon>Bacteria</taxon>
        <taxon>Pseudomonadati</taxon>
        <taxon>Pseudomonadota</taxon>
        <taxon>Betaproteobacteria</taxon>
        <taxon>Rhodocyclales</taxon>
        <taxon>Rhodocyclaceae</taxon>
        <taxon>Aromatoleum</taxon>
    </lineage>
</organism>
<proteinExistence type="predicted"/>
<accession>A0ABX1NXP2</accession>
<feature type="non-terminal residue" evidence="2">
    <location>
        <position position="107"/>
    </location>
</feature>
<keyword evidence="3" id="KW-1185">Reference proteome</keyword>
<protein>
    <submittedName>
        <fullName evidence="2">VanZ family protein</fullName>
    </submittedName>
</protein>
<sequence>MRSALFAAACLAVAVLSLLPGAALPPVAFNVWDKAQHAGAFAALAVLGLWAFPRQPVAVVGALLVYGVFIELAQGATGWRYGDWHDWLADAVGVTLGGMAWRCGGVV</sequence>
<feature type="chain" id="PRO_5045814443" evidence="1">
    <location>
        <begin position="23"/>
        <end position="107"/>
    </location>
</feature>
<dbReference type="PANTHER" id="PTHR28008">
    <property type="entry name" value="DOMAIN PROTEIN, PUTATIVE (AFU_ORTHOLOGUE AFUA_3G10980)-RELATED"/>
    <property type="match status" value="1"/>
</dbReference>
<dbReference type="Proteomes" id="UP000633943">
    <property type="component" value="Unassembled WGS sequence"/>
</dbReference>
<gene>
    <name evidence="2" type="ORF">GPA24_13950</name>
</gene>
<reference evidence="2 3" key="1">
    <citation type="submission" date="2019-12" db="EMBL/GenBank/DDBJ databases">
        <title>Comparative genomics gives insights into the taxonomy of the Azoarcus-Aromatoleum group and reveals separate origins of nif in the plant-associated Azoarcus and non-plant-associated Aromatoleum sub-groups.</title>
        <authorList>
            <person name="Lafos M."/>
            <person name="Maluk M."/>
            <person name="Batista M."/>
            <person name="Junghare M."/>
            <person name="Carmona M."/>
            <person name="Faoro H."/>
            <person name="Cruz L.M."/>
            <person name="Battistoni F."/>
            <person name="De Souza E."/>
            <person name="Pedrosa F."/>
            <person name="Chen W.-M."/>
            <person name="Poole P.S."/>
            <person name="Dixon R.A."/>
            <person name="James E.K."/>
        </authorList>
    </citation>
    <scope>NUCLEOTIDE SEQUENCE [LARGE SCALE GENOMIC DNA]</scope>
    <source>
        <strain evidence="2 3">PbN1</strain>
    </source>
</reference>
<keyword evidence="1" id="KW-0732">Signal</keyword>
<feature type="signal peptide" evidence="1">
    <location>
        <begin position="1"/>
        <end position="22"/>
    </location>
</feature>
<evidence type="ECO:0000313" key="3">
    <source>
        <dbReference type="Proteomes" id="UP000633943"/>
    </source>
</evidence>
<dbReference type="RefSeq" id="WP_169203200.1">
    <property type="nucleotide sequence ID" value="NZ_WTVP01000042.1"/>
</dbReference>
<comment type="caution">
    <text evidence="2">The sequence shown here is derived from an EMBL/GenBank/DDBJ whole genome shotgun (WGS) entry which is preliminary data.</text>
</comment>
<dbReference type="EMBL" id="WTVP01000042">
    <property type="protein sequence ID" value="NMG16628.1"/>
    <property type="molecule type" value="Genomic_DNA"/>
</dbReference>
<evidence type="ECO:0000256" key="1">
    <source>
        <dbReference type="SAM" id="SignalP"/>
    </source>
</evidence>
<dbReference type="PANTHER" id="PTHR28008:SF1">
    <property type="entry name" value="DOMAIN PROTEIN, PUTATIVE (AFU_ORTHOLOGUE AFUA_3G10980)-RELATED"/>
    <property type="match status" value="1"/>
</dbReference>
<dbReference type="NCBIfam" id="NF037970">
    <property type="entry name" value="vanZ_1"/>
    <property type="match status" value="1"/>
</dbReference>